<evidence type="ECO:0008006" key="4">
    <source>
        <dbReference type="Google" id="ProtNLM"/>
    </source>
</evidence>
<dbReference type="Proteomes" id="UP000800041">
    <property type="component" value="Unassembled WGS sequence"/>
</dbReference>
<feature type="transmembrane region" description="Helical" evidence="1">
    <location>
        <begin position="69"/>
        <end position="91"/>
    </location>
</feature>
<accession>A0A6G1GRZ4</accession>
<evidence type="ECO:0000256" key="1">
    <source>
        <dbReference type="SAM" id="Phobius"/>
    </source>
</evidence>
<evidence type="ECO:0000313" key="3">
    <source>
        <dbReference type="Proteomes" id="UP000800041"/>
    </source>
</evidence>
<organism evidence="2 3">
    <name type="scientific">Aulographum hederae CBS 113979</name>
    <dbReference type="NCBI Taxonomy" id="1176131"/>
    <lineage>
        <taxon>Eukaryota</taxon>
        <taxon>Fungi</taxon>
        <taxon>Dikarya</taxon>
        <taxon>Ascomycota</taxon>
        <taxon>Pezizomycotina</taxon>
        <taxon>Dothideomycetes</taxon>
        <taxon>Pleosporomycetidae</taxon>
        <taxon>Aulographales</taxon>
        <taxon>Aulographaceae</taxon>
    </lineage>
</organism>
<keyword evidence="3" id="KW-1185">Reference proteome</keyword>
<proteinExistence type="predicted"/>
<dbReference type="OrthoDB" id="66881at2759"/>
<dbReference type="EMBL" id="ML977174">
    <property type="protein sequence ID" value="KAF1983582.1"/>
    <property type="molecule type" value="Genomic_DNA"/>
</dbReference>
<keyword evidence="1" id="KW-0472">Membrane</keyword>
<dbReference type="AlphaFoldDB" id="A0A6G1GRZ4"/>
<sequence>MAEMLSRYIAIILSGERALPLDYEAQARRDAAAEREYCFVSSILHTLVDYNAFLESVARRVGCEPRLPVVSVLLFNLHMTAVVLLVLEWLSWSRWMIPLWATVQLWVSRVVGFILFENGLILKWWLYPNWAVWCRQRGPGATPKVLDDTLRRVDFWESTAVTKSFILLILWSVPAFYVQRILCAPVFSHT</sequence>
<evidence type="ECO:0000313" key="2">
    <source>
        <dbReference type="EMBL" id="KAF1983582.1"/>
    </source>
</evidence>
<gene>
    <name evidence="2" type="ORF">K402DRAFT_435967</name>
</gene>
<name>A0A6G1GRZ4_9PEZI</name>
<reference evidence="2" key="1">
    <citation type="journal article" date="2020" name="Stud. Mycol.">
        <title>101 Dothideomycetes genomes: a test case for predicting lifestyles and emergence of pathogens.</title>
        <authorList>
            <person name="Haridas S."/>
            <person name="Albert R."/>
            <person name="Binder M."/>
            <person name="Bloem J."/>
            <person name="Labutti K."/>
            <person name="Salamov A."/>
            <person name="Andreopoulos B."/>
            <person name="Baker S."/>
            <person name="Barry K."/>
            <person name="Bills G."/>
            <person name="Bluhm B."/>
            <person name="Cannon C."/>
            <person name="Castanera R."/>
            <person name="Culley D."/>
            <person name="Daum C."/>
            <person name="Ezra D."/>
            <person name="Gonzalez J."/>
            <person name="Henrissat B."/>
            <person name="Kuo A."/>
            <person name="Liang C."/>
            <person name="Lipzen A."/>
            <person name="Lutzoni F."/>
            <person name="Magnuson J."/>
            <person name="Mondo S."/>
            <person name="Nolan M."/>
            <person name="Ohm R."/>
            <person name="Pangilinan J."/>
            <person name="Park H.-J."/>
            <person name="Ramirez L."/>
            <person name="Alfaro M."/>
            <person name="Sun H."/>
            <person name="Tritt A."/>
            <person name="Yoshinaga Y."/>
            <person name="Zwiers L.-H."/>
            <person name="Turgeon B."/>
            <person name="Goodwin S."/>
            <person name="Spatafora J."/>
            <person name="Crous P."/>
            <person name="Grigoriev I."/>
        </authorList>
    </citation>
    <scope>NUCLEOTIDE SEQUENCE</scope>
    <source>
        <strain evidence="2">CBS 113979</strain>
    </source>
</reference>
<protein>
    <recommendedName>
        <fullName evidence="4">Transmembrane protein</fullName>
    </recommendedName>
</protein>
<keyword evidence="1" id="KW-0812">Transmembrane</keyword>
<keyword evidence="1" id="KW-1133">Transmembrane helix</keyword>
<feature type="transmembrane region" description="Helical" evidence="1">
    <location>
        <begin position="97"/>
        <end position="116"/>
    </location>
</feature>